<dbReference type="OrthoDB" id="2990784at2"/>
<name>A0A133ZR74_9BACL</name>
<gene>
    <name evidence="2" type="ORF">HMPREF3186_01533</name>
</gene>
<dbReference type="PATRIC" id="fig|1379.3.peg.1522"/>
<protein>
    <submittedName>
        <fullName evidence="2">LPXTG-motif protein cell wall anchor domain protein</fullName>
    </submittedName>
</protein>
<dbReference type="AlphaFoldDB" id="A0A133ZR74"/>
<sequence>KATIKVYGEKGGKADLTNLVALKEVTVNLHKEAMEMEKKPGENMMTDHKKHDLMESNMNEKPMDMQKSDVMNMKAHMHKDMKAKNMNAHMNNDMMKKGMLPKTSAAPEGTMNATNSISTSTTGIVGLIIASLLGLLGLRRKNEID</sequence>
<keyword evidence="1" id="KW-1133">Transmembrane helix</keyword>
<accession>A0A133ZR74</accession>
<proteinExistence type="predicted"/>
<keyword evidence="1" id="KW-0812">Transmembrane</keyword>
<organism evidence="2 3">
    <name type="scientific">Gemella haemolysans</name>
    <dbReference type="NCBI Taxonomy" id="1379"/>
    <lineage>
        <taxon>Bacteria</taxon>
        <taxon>Bacillati</taxon>
        <taxon>Bacillota</taxon>
        <taxon>Bacilli</taxon>
        <taxon>Bacillales</taxon>
        <taxon>Gemellaceae</taxon>
        <taxon>Gemella</taxon>
    </lineage>
</organism>
<dbReference type="Proteomes" id="UP000070355">
    <property type="component" value="Unassembled WGS sequence"/>
</dbReference>
<feature type="non-terminal residue" evidence="2">
    <location>
        <position position="1"/>
    </location>
</feature>
<dbReference type="Pfam" id="PF11966">
    <property type="entry name" value="SSURE"/>
    <property type="match status" value="1"/>
</dbReference>
<evidence type="ECO:0000256" key="1">
    <source>
        <dbReference type="SAM" id="Phobius"/>
    </source>
</evidence>
<reference evidence="3" key="1">
    <citation type="submission" date="2016-01" db="EMBL/GenBank/DDBJ databases">
        <authorList>
            <person name="Mitreva M."/>
            <person name="Pepin K.H."/>
            <person name="Mihindukulasuriya K.A."/>
            <person name="Fulton R."/>
            <person name="Fronick C."/>
            <person name="O'Laughlin M."/>
            <person name="Miner T."/>
            <person name="Herter B."/>
            <person name="Rosa B.A."/>
            <person name="Cordes M."/>
            <person name="Tomlinson C."/>
            <person name="Wollam A."/>
            <person name="Palsikar V.B."/>
            <person name="Mardis E.R."/>
            <person name="Wilson R.K."/>
        </authorList>
    </citation>
    <scope>NUCLEOTIDE SEQUENCE [LARGE SCALE GENOMIC DNA]</scope>
    <source>
        <strain evidence="3">DNF01167</strain>
    </source>
</reference>
<evidence type="ECO:0000313" key="3">
    <source>
        <dbReference type="Proteomes" id="UP000070355"/>
    </source>
</evidence>
<dbReference type="EMBL" id="LSDC01000111">
    <property type="protein sequence ID" value="KXB57916.1"/>
    <property type="molecule type" value="Genomic_DNA"/>
</dbReference>
<dbReference type="InterPro" id="IPR021021">
    <property type="entry name" value="Fibronectin-binding_SSURE"/>
</dbReference>
<dbReference type="RefSeq" id="WP_156438995.1">
    <property type="nucleotide sequence ID" value="NZ_KQ959988.1"/>
</dbReference>
<feature type="transmembrane region" description="Helical" evidence="1">
    <location>
        <begin position="117"/>
        <end position="138"/>
    </location>
</feature>
<keyword evidence="1" id="KW-0472">Membrane</keyword>
<evidence type="ECO:0000313" key="2">
    <source>
        <dbReference type="EMBL" id="KXB57916.1"/>
    </source>
</evidence>
<dbReference type="NCBIfam" id="TIGR01167">
    <property type="entry name" value="LPXTG_anchor"/>
    <property type="match status" value="1"/>
</dbReference>
<comment type="caution">
    <text evidence="2">The sequence shown here is derived from an EMBL/GenBank/DDBJ whole genome shotgun (WGS) entry which is preliminary data.</text>
</comment>